<accession>A0AAV1S5H4</accession>
<evidence type="ECO:0000259" key="1">
    <source>
        <dbReference type="Pfam" id="PF01593"/>
    </source>
</evidence>
<feature type="domain" description="Amine oxidase" evidence="1">
    <location>
        <begin position="2"/>
        <end position="49"/>
    </location>
</feature>
<proteinExistence type="predicted"/>
<keyword evidence="3" id="KW-1185">Reference proteome</keyword>
<dbReference type="GO" id="GO:0016491">
    <property type="term" value="F:oxidoreductase activity"/>
    <property type="evidence" value="ECO:0007669"/>
    <property type="project" value="InterPro"/>
</dbReference>
<name>A0AAV1S5H4_9ROSI</name>
<reference evidence="2 3" key="1">
    <citation type="submission" date="2024-01" db="EMBL/GenBank/DDBJ databases">
        <authorList>
            <person name="Waweru B."/>
        </authorList>
    </citation>
    <scope>NUCLEOTIDE SEQUENCE [LARGE SCALE GENOMIC DNA]</scope>
</reference>
<dbReference type="InterPro" id="IPR002937">
    <property type="entry name" value="Amino_oxidase"/>
</dbReference>
<protein>
    <recommendedName>
        <fullName evidence="1">Amine oxidase domain-containing protein</fullName>
    </recommendedName>
</protein>
<dbReference type="Proteomes" id="UP001314170">
    <property type="component" value="Unassembled WGS sequence"/>
</dbReference>
<dbReference type="AlphaFoldDB" id="A0AAV1S5H4"/>
<dbReference type="Gene3D" id="3.90.660.10">
    <property type="match status" value="1"/>
</dbReference>
<gene>
    <name evidence="2" type="ORF">DCAF_LOCUS19247</name>
</gene>
<dbReference type="InterPro" id="IPR036188">
    <property type="entry name" value="FAD/NAD-bd_sf"/>
</dbReference>
<dbReference type="EMBL" id="CAWUPB010001173">
    <property type="protein sequence ID" value="CAK7346570.1"/>
    <property type="molecule type" value="Genomic_DNA"/>
</dbReference>
<sequence length="66" mass="7164">MADAAIVVPFGVLKSQTKTFDPKLPNQKEEAIEDIGVGIADKIVFWLKVESLVVIAETSYGYSSCC</sequence>
<evidence type="ECO:0000313" key="3">
    <source>
        <dbReference type="Proteomes" id="UP001314170"/>
    </source>
</evidence>
<evidence type="ECO:0000313" key="2">
    <source>
        <dbReference type="EMBL" id="CAK7346570.1"/>
    </source>
</evidence>
<comment type="caution">
    <text evidence="2">The sequence shown here is derived from an EMBL/GenBank/DDBJ whole genome shotgun (WGS) entry which is preliminary data.</text>
</comment>
<dbReference type="Pfam" id="PF01593">
    <property type="entry name" value="Amino_oxidase"/>
    <property type="match status" value="1"/>
</dbReference>
<dbReference type="Gene3D" id="3.50.50.60">
    <property type="entry name" value="FAD/NAD(P)-binding domain"/>
    <property type="match status" value="1"/>
</dbReference>
<organism evidence="2 3">
    <name type="scientific">Dovyalis caffra</name>
    <dbReference type="NCBI Taxonomy" id="77055"/>
    <lineage>
        <taxon>Eukaryota</taxon>
        <taxon>Viridiplantae</taxon>
        <taxon>Streptophyta</taxon>
        <taxon>Embryophyta</taxon>
        <taxon>Tracheophyta</taxon>
        <taxon>Spermatophyta</taxon>
        <taxon>Magnoliopsida</taxon>
        <taxon>eudicotyledons</taxon>
        <taxon>Gunneridae</taxon>
        <taxon>Pentapetalae</taxon>
        <taxon>rosids</taxon>
        <taxon>fabids</taxon>
        <taxon>Malpighiales</taxon>
        <taxon>Salicaceae</taxon>
        <taxon>Flacourtieae</taxon>
        <taxon>Dovyalis</taxon>
    </lineage>
</organism>